<protein>
    <recommendedName>
        <fullName evidence="1">peptidylprolyl isomerase</fullName>
        <ecNumber evidence="1">5.2.1.8</ecNumber>
    </recommendedName>
</protein>
<evidence type="ECO:0000259" key="4">
    <source>
        <dbReference type="PROSITE" id="PS50072"/>
    </source>
</evidence>
<proteinExistence type="predicted"/>
<dbReference type="PROSITE" id="PS50072">
    <property type="entry name" value="CSA_PPIASE_2"/>
    <property type="match status" value="1"/>
</dbReference>
<dbReference type="InterPro" id="IPR002130">
    <property type="entry name" value="Cyclophilin-type_PPIase_dom"/>
</dbReference>
<dbReference type="Pfam" id="PF00160">
    <property type="entry name" value="Pro_isomerase"/>
    <property type="match status" value="1"/>
</dbReference>
<sequence>MVSKVRRPASSPSRYTNRTRLLAAVLVFILLGSGIAVVLANVGNEGGDDQEAFVPTDCPTADRSGAPVLDFDRPPPMCIGPSGDYTAVFDTTEGEIKVRLDPDRTPNTVNNFVVLANYGYYNDTLLFRLDPTIAIIQGGSPHTQDWSDPGPGYNIPDEGGLFLPLTTGSVQGPFTYRPGQLVMARSAGLNSSGAQFFFTTGPEVAALDAQGSYIVFGETNDAGLSVLQGIMDLYRVNPDSPYGGGPSREITVQSVTIIGG</sequence>
<dbReference type="PANTHER" id="PTHR45625:SF4">
    <property type="entry name" value="PEPTIDYLPROLYL ISOMERASE DOMAIN AND WD REPEAT-CONTAINING PROTEIN 1"/>
    <property type="match status" value="1"/>
</dbReference>
<dbReference type="SUPFAM" id="SSF50891">
    <property type="entry name" value="Cyclophilin-like"/>
    <property type="match status" value="1"/>
</dbReference>
<evidence type="ECO:0000313" key="5">
    <source>
        <dbReference type="EMBL" id="AIF15378.1"/>
    </source>
</evidence>
<evidence type="ECO:0000256" key="1">
    <source>
        <dbReference type="ARBA" id="ARBA00013194"/>
    </source>
</evidence>
<name>A0A075HN43_9ARCH</name>
<accession>A0A075HN43</accession>
<dbReference type="EC" id="5.2.1.8" evidence="1"/>
<dbReference type="Gene3D" id="2.40.100.10">
    <property type="entry name" value="Cyclophilin-like"/>
    <property type="match status" value="1"/>
</dbReference>
<keyword evidence="2" id="KW-0697">Rotamase</keyword>
<keyword evidence="3 5" id="KW-0413">Isomerase</keyword>
<dbReference type="EMBL" id="KF901027">
    <property type="protein sequence ID" value="AIF15378.1"/>
    <property type="molecule type" value="Genomic_DNA"/>
</dbReference>
<dbReference type="AlphaFoldDB" id="A0A075HN43"/>
<dbReference type="InterPro" id="IPR029000">
    <property type="entry name" value="Cyclophilin-like_dom_sf"/>
</dbReference>
<dbReference type="GO" id="GO:0003755">
    <property type="term" value="F:peptidyl-prolyl cis-trans isomerase activity"/>
    <property type="evidence" value="ECO:0007669"/>
    <property type="project" value="UniProtKB-KW"/>
</dbReference>
<evidence type="ECO:0000256" key="2">
    <source>
        <dbReference type="ARBA" id="ARBA00023110"/>
    </source>
</evidence>
<dbReference type="PANTHER" id="PTHR45625">
    <property type="entry name" value="PEPTIDYL-PROLYL CIS-TRANS ISOMERASE-RELATED"/>
    <property type="match status" value="1"/>
</dbReference>
<organism evidence="5">
    <name type="scientific">uncultured marine thaumarchaeote KM3_70_D04</name>
    <dbReference type="NCBI Taxonomy" id="1456250"/>
    <lineage>
        <taxon>Archaea</taxon>
        <taxon>Nitrososphaerota</taxon>
        <taxon>environmental samples</taxon>
    </lineage>
</organism>
<reference evidence="5" key="1">
    <citation type="journal article" date="2014" name="Genome Biol. Evol.">
        <title>Pangenome evidence for extensive interdomain horizontal transfer affecting lineage core and shell genes in uncultured planktonic thaumarchaeota and euryarchaeota.</title>
        <authorList>
            <person name="Deschamps P."/>
            <person name="Zivanovic Y."/>
            <person name="Moreira D."/>
            <person name="Rodriguez-Valera F."/>
            <person name="Lopez-Garcia P."/>
        </authorList>
    </citation>
    <scope>NUCLEOTIDE SEQUENCE</scope>
</reference>
<evidence type="ECO:0000256" key="3">
    <source>
        <dbReference type="ARBA" id="ARBA00023235"/>
    </source>
</evidence>
<feature type="domain" description="PPIase cyclophilin-type" evidence="4">
    <location>
        <begin position="94"/>
        <end position="257"/>
    </location>
</feature>
<dbReference type="InterPro" id="IPR044666">
    <property type="entry name" value="Cyclophilin_A-like"/>
</dbReference>